<comment type="caution">
    <text evidence="4">The sequence shown here is derived from an EMBL/GenBank/DDBJ whole genome shotgun (WGS) entry which is preliminary data.</text>
</comment>
<reference evidence="4 5" key="1">
    <citation type="submission" date="2022-04" db="EMBL/GenBank/DDBJ databases">
        <title>Genome diversity in the genus Frankia.</title>
        <authorList>
            <person name="Carlos-Shanley C."/>
            <person name="Hahn D."/>
        </authorList>
    </citation>
    <scope>NUCLEOTIDE SEQUENCE [LARGE SCALE GENOMIC DNA]</scope>
    <source>
        <strain evidence="4 5">Ag45/Mut15</strain>
    </source>
</reference>
<dbReference type="InterPro" id="IPR028082">
    <property type="entry name" value="Peripla_BP_I"/>
</dbReference>
<comment type="similarity">
    <text evidence="1">Belongs to the leucine-binding protein family.</text>
</comment>
<keyword evidence="2" id="KW-0732">Signal</keyword>
<sequence>MLAGATAGLLALVAACGSGGDDKADSPTVAPSAGSVLGPVNAAAGAPVKIGFISDGKTDISDNSIEITVAKATVKYLNQHKAGIGGRPIELVSCESAADPSKGTDCANRLIEEKVVATVIGASTVIGAAWEPLHAAHIPVMLYSGVTKATTQDTESTFAIQDNTFGFYTLPIQRAKDAGLKKVTYVVIDVPAAVDSLKTVAPGVFQKAGVALNVVAVPPGTADMTPQMQNIVSKDPGLVFVLGNDSFCISAFKGLQAVGFTGPISTIGGCITDATRKAVPGSILKGMTVAASAPIGADNASTRLYNAVAETYGSGIDTTRNIGMTSFIEVTALVTGAQGITGDITAANITSTIKKAPQRQLAGALDIGFRCNGKADPLAPSTCVRGGIISVLDDKGQPQAYKVLGATPIED</sequence>
<gene>
    <name evidence="4" type="ORF">MXD59_12860</name>
</gene>
<protein>
    <submittedName>
        <fullName evidence="4">ABC transporter substrate-binding protein</fullName>
    </submittedName>
</protein>
<evidence type="ECO:0000313" key="4">
    <source>
        <dbReference type="EMBL" id="MCK9876657.1"/>
    </source>
</evidence>
<dbReference type="PANTHER" id="PTHR30483:SF6">
    <property type="entry name" value="PERIPLASMIC BINDING PROTEIN OF ABC TRANSPORTER FOR NATURAL AMINO ACIDS"/>
    <property type="match status" value="1"/>
</dbReference>
<dbReference type="EMBL" id="JALKFT010000011">
    <property type="protein sequence ID" value="MCK9876657.1"/>
    <property type="molecule type" value="Genomic_DNA"/>
</dbReference>
<feature type="domain" description="Leucine-binding protein" evidence="3">
    <location>
        <begin position="47"/>
        <end position="374"/>
    </location>
</feature>
<dbReference type="Pfam" id="PF13458">
    <property type="entry name" value="Peripla_BP_6"/>
    <property type="match status" value="1"/>
</dbReference>
<dbReference type="InterPro" id="IPR028081">
    <property type="entry name" value="Leu-bd"/>
</dbReference>
<evidence type="ECO:0000313" key="5">
    <source>
        <dbReference type="Proteomes" id="UP001201873"/>
    </source>
</evidence>
<keyword evidence="5" id="KW-1185">Reference proteome</keyword>
<dbReference type="InterPro" id="IPR051010">
    <property type="entry name" value="BCAA_transport"/>
</dbReference>
<evidence type="ECO:0000259" key="3">
    <source>
        <dbReference type="Pfam" id="PF13458"/>
    </source>
</evidence>
<evidence type="ECO:0000256" key="1">
    <source>
        <dbReference type="ARBA" id="ARBA00010062"/>
    </source>
</evidence>
<dbReference type="RefSeq" id="WP_248824889.1">
    <property type="nucleotide sequence ID" value="NZ_JALKFT010000011.1"/>
</dbReference>
<accession>A0ABT0JZK5</accession>
<name>A0ABT0JZK5_9ACTN</name>
<dbReference type="PANTHER" id="PTHR30483">
    <property type="entry name" value="LEUCINE-SPECIFIC-BINDING PROTEIN"/>
    <property type="match status" value="1"/>
</dbReference>
<organism evidence="4 5">
    <name type="scientific">Frankia umida</name>
    <dbReference type="NCBI Taxonomy" id="573489"/>
    <lineage>
        <taxon>Bacteria</taxon>
        <taxon>Bacillati</taxon>
        <taxon>Actinomycetota</taxon>
        <taxon>Actinomycetes</taxon>
        <taxon>Frankiales</taxon>
        <taxon>Frankiaceae</taxon>
        <taxon>Frankia</taxon>
    </lineage>
</organism>
<proteinExistence type="inferred from homology"/>
<dbReference type="Proteomes" id="UP001201873">
    <property type="component" value="Unassembled WGS sequence"/>
</dbReference>
<dbReference type="Gene3D" id="3.40.50.2300">
    <property type="match status" value="2"/>
</dbReference>
<dbReference type="SUPFAM" id="SSF53822">
    <property type="entry name" value="Periplasmic binding protein-like I"/>
    <property type="match status" value="1"/>
</dbReference>
<evidence type="ECO:0000256" key="2">
    <source>
        <dbReference type="ARBA" id="ARBA00022729"/>
    </source>
</evidence>